<dbReference type="PANTHER" id="PTHR43767">
    <property type="entry name" value="LONG-CHAIN-FATTY-ACID--COA LIGASE"/>
    <property type="match status" value="1"/>
</dbReference>
<dbReference type="RefSeq" id="WP_100794923.1">
    <property type="nucleotide sequence ID" value="NZ_JAEOAH010000015.1"/>
</dbReference>
<dbReference type="SUPFAM" id="SSF56801">
    <property type="entry name" value="Acetyl-CoA synthetase-like"/>
    <property type="match status" value="1"/>
</dbReference>
<dbReference type="InterPro" id="IPR020845">
    <property type="entry name" value="AMP-binding_CS"/>
</dbReference>
<keyword evidence="3" id="KW-0436">Ligase</keyword>
<keyword evidence="4" id="KW-1185">Reference proteome</keyword>
<dbReference type="Pfam" id="PF13193">
    <property type="entry name" value="AMP-binding_C"/>
    <property type="match status" value="1"/>
</dbReference>
<dbReference type="InterPro" id="IPR045851">
    <property type="entry name" value="AMP-bd_C_sf"/>
</dbReference>
<dbReference type="InterPro" id="IPR000873">
    <property type="entry name" value="AMP-dep_synth/lig_dom"/>
</dbReference>
<organism evidence="3 4">
    <name type="scientific">Viridibacillus soli</name>
    <dbReference type="NCBI Taxonomy" id="2798301"/>
    <lineage>
        <taxon>Bacteria</taxon>
        <taxon>Bacillati</taxon>
        <taxon>Bacillota</taxon>
        <taxon>Bacilli</taxon>
        <taxon>Bacillales</taxon>
        <taxon>Caryophanaceae</taxon>
        <taxon>Viridibacillus</taxon>
    </lineage>
</organism>
<dbReference type="EMBL" id="JAEOAH010000015">
    <property type="protein sequence ID" value="MBK3495458.1"/>
    <property type="molecule type" value="Genomic_DNA"/>
</dbReference>
<dbReference type="GO" id="GO:0016874">
    <property type="term" value="F:ligase activity"/>
    <property type="evidence" value="ECO:0007669"/>
    <property type="project" value="UniProtKB-KW"/>
</dbReference>
<feature type="domain" description="AMP-dependent synthetase/ligase" evidence="1">
    <location>
        <begin position="10"/>
        <end position="367"/>
    </location>
</feature>
<dbReference type="Pfam" id="PF00501">
    <property type="entry name" value="AMP-binding"/>
    <property type="match status" value="1"/>
</dbReference>
<reference evidence="3 4" key="1">
    <citation type="submission" date="2020-12" db="EMBL/GenBank/DDBJ databases">
        <title>YIM B01967 draft genome.</title>
        <authorList>
            <person name="Yan X."/>
        </authorList>
    </citation>
    <scope>NUCLEOTIDE SEQUENCE [LARGE SCALE GENOMIC DNA]</scope>
    <source>
        <strain evidence="3 4">YIM B01967</strain>
    </source>
</reference>
<evidence type="ECO:0000259" key="2">
    <source>
        <dbReference type="Pfam" id="PF13193"/>
    </source>
</evidence>
<dbReference type="Gene3D" id="3.40.50.12780">
    <property type="entry name" value="N-terminal domain of ligase-like"/>
    <property type="match status" value="1"/>
</dbReference>
<dbReference type="InterPro" id="IPR025110">
    <property type="entry name" value="AMP-bd_C"/>
</dbReference>
<dbReference type="Gene3D" id="3.30.300.30">
    <property type="match status" value="1"/>
</dbReference>
<evidence type="ECO:0000259" key="1">
    <source>
        <dbReference type="Pfam" id="PF00501"/>
    </source>
</evidence>
<dbReference type="InterPro" id="IPR042099">
    <property type="entry name" value="ANL_N_sf"/>
</dbReference>
<feature type="domain" description="AMP-binding enzyme C-terminal" evidence="2">
    <location>
        <begin position="417"/>
        <end position="492"/>
    </location>
</feature>
<sequence length="503" mass="55767">MNLTTPLVLNANRHPDKMCVTCEGRTYSYQQFNEEVNKLANGLIQLGLKHGEKIGLFMKNSDHFVIALYAIWKAGGVVVPINFRLVAPEVAYILEQSECKMVFCDAGLEDITANADNGHNSLEHIIVQQEAKLHGHLSWASILSDDCSEPRMVVLNTDNAQILYTSGTTGRPKGALFDHQRVMNVNMNFLVMKSMAADDVFLHLAPLFHSAQLNGFFTTAIYLGASSVIHRDFDPVSTLEAIEEYGITVFFGVPAMYNAILQVQGKQYNLSSVRVCGYGAAPMAPALVERAVELFGTDQFYNLCGLTEAGPGGVFLAPEDHKTKLGAGGKAMFLTNVRVVTDDMENVKPGEVGEFVIKGETIMKEYYRRPEETQRAFSDGWLLTGDMATVDEDGFITIVDRKKDMIISGGENVYSVEVEQVLNSHPQILEAATIGLPDEKWGETVVGIIVSKENLTLNEEEVKNFCSERLAAYKIPKKFIYTEVLPRNASGKILKYQLREEIK</sequence>
<dbReference type="PROSITE" id="PS00455">
    <property type="entry name" value="AMP_BINDING"/>
    <property type="match status" value="1"/>
</dbReference>
<evidence type="ECO:0000313" key="3">
    <source>
        <dbReference type="EMBL" id="MBK3495458.1"/>
    </source>
</evidence>
<dbReference type="InterPro" id="IPR050237">
    <property type="entry name" value="ATP-dep_AMP-bd_enzyme"/>
</dbReference>
<name>A0ABS1H7R4_9BACL</name>
<dbReference type="PANTHER" id="PTHR43767:SF1">
    <property type="entry name" value="NONRIBOSOMAL PEPTIDE SYNTHASE PES1 (EUROFUNG)-RELATED"/>
    <property type="match status" value="1"/>
</dbReference>
<accession>A0ABS1H7R4</accession>
<evidence type="ECO:0000313" key="4">
    <source>
        <dbReference type="Proteomes" id="UP000618943"/>
    </source>
</evidence>
<comment type="caution">
    <text evidence="3">The sequence shown here is derived from an EMBL/GenBank/DDBJ whole genome shotgun (WGS) entry which is preliminary data.</text>
</comment>
<dbReference type="CDD" id="cd17631">
    <property type="entry name" value="FACL_FadD13-like"/>
    <property type="match status" value="1"/>
</dbReference>
<proteinExistence type="predicted"/>
<dbReference type="Proteomes" id="UP000618943">
    <property type="component" value="Unassembled WGS sequence"/>
</dbReference>
<protein>
    <submittedName>
        <fullName evidence="3">Long-chain fatty acid--CoA ligase</fullName>
    </submittedName>
</protein>
<dbReference type="NCBIfam" id="NF004837">
    <property type="entry name" value="PRK06187.1"/>
    <property type="match status" value="1"/>
</dbReference>
<gene>
    <name evidence="3" type="ORF">JFL43_11465</name>
</gene>